<dbReference type="EMBL" id="JAHQIW010003643">
    <property type="protein sequence ID" value="KAJ1359532.1"/>
    <property type="molecule type" value="Genomic_DNA"/>
</dbReference>
<evidence type="ECO:0000313" key="2">
    <source>
        <dbReference type="Proteomes" id="UP001196413"/>
    </source>
</evidence>
<name>A0AAD5QRD3_PARTN</name>
<protein>
    <submittedName>
        <fullName evidence="1">Uncharacterized protein</fullName>
    </submittedName>
</protein>
<reference evidence="1" key="1">
    <citation type="submission" date="2021-06" db="EMBL/GenBank/DDBJ databases">
        <title>Parelaphostrongylus tenuis whole genome reference sequence.</title>
        <authorList>
            <person name="Garwood T.J."/>
            <person name="Larsen P.A."/>
            <person name="Fountain-Jones N.M."/>
            <person name="Garbe J.R."/>
            <person name="Macchietto M.G."/>
            <person name="Kania S.A."/>
            <person name="Gerhold R.W."/>
            <person name="Richards J.E."/>
            <person name="Wolf T.M."/>
        </authorList>
    </citation>
    <scope>NUCLEOTIDE SEQUENCE</scope>
    <source>
        <strain evidence="1">MNPRO001-30</strain>
        <tissue evidence="1">Meninges</tissue>
    </source>
</reference>
<gene>
    <name evidence="1" type="ORF">KIN20_018292</name>
</gene>
<keyword evidence="2" id="KW-1185">Reference proteome</keyword>
<evidence type="ECO:0000313" key="1">
    <source>
        <dbReference type="EMBL" id="KAJ1359532.1"/>
    </source>
</evidence>
<proteinExistence type="predicted"/>
<sequence length="99" mass="11501">MEKNLMITKVARFLRVRCVVDHLTSLEKKDKNVEHAVISDDHPTHDDWFNRAFGLTNFPYLYNVVKRVEHFSGHKNYASLPSFEVAGSRQIAQVMKVLD</sequence>
<dbReference type="Proteomes" id="UP001196413">
    <property type="component" value="Unassembled WGS sequence"/>
</dbReference>
<organism evidence="1 2">
    <name type="scientific">Parelaphostrongylus tenuis</name>
    <name type="common">Meningeal worm</name>
    <dbReference type="NCBI Taxonomy" id="148309"/>
    <lineage>
        <taxon>Eukaryota</taxon>
        <taxon>Metazoa</taxon>
        <taxon>Ecdysozoa</taxon>
        <taxon>Nematoda</taxon>
        <taxon>Chromadorea</taxon>
        <taxon>Rhabditida</taxon>
        <taxon>Rhabditina</taxon>
        <taxon>Rhabditomorpha</taxon>
        <taxon>Strongyloidea</taxon>
        <taxon>Metastrongylidae</taxon>
        <taxon>Parelaphostrongylus</taxon>
    </lineage>
</organism>
<dbReference type="AlphaFoldDB" id="A0AAD5QRD3"/>
<comment type="caution">
    <text evidence="1">The sequence shown here is derived from an EMBL/GenBank/DDBJ whole genome shotgun (WGS) entry which is preliminary data.</text>
</comment>
<accession>A0AAD5QRD3</accession>